<reference evidence="9 10" key="1">
    <citation type="journal article" date="2012" name="Science">
        <title>The Paleozoic origin of enzymatic lignin decomposition reconstructed from 31 fungal genomes.</title>
        <authorList>
            <person name="Floudas D."/>
            <person name="Binder M."/>
            <person name="Riley R."/>
            <person name="Barry K."/>
            <person name="Blanchette R.A."/>
            <person name="Henrissat B."/>
            <person name="Martinez A.T."/>
            <person name="Otillar R."/>
            <person name="Spatafora J.W."/>
            <person name="Yadav J.S."/>
            <person name="Aerts A."/>
            <person name="Benoit I."/>
            <person name="Boyd A."/>
            <person name="Carlson A."/>
            <person name="Copeland A."/>
            <person name="Coutinho P.M."/>
            <person name="de Vries R.P."/>
            <person name="Ferreira P."/>
            <person name="Findley K."/>
            <person name="Foster B."/>
            <person name="Gaskell J."/>
            <person name="Glotzer D."/>
            <person name="Gorecki P."/>
            <person name="Heitman J."/>
            <person name="Hesse C."/>
            <person name="Hori C."/>
            <person name="Igarashi K."/>
            <person name="Jurgens J.A."/>
            <person name="Kallen N."/>
            <person name="Kersten P."/>
            <person name="Kohler A."/>
            <person name="Kuees U."/>
            <person name="Kumar T.K.A."/>
            <person name="Kuo A."/>
            <person name="LaButti K."/>
            <person name="Larrondo L.F."/>
            <person name="Lindquist E."/>
            <person name="Ling A."/>
            <person name="Lombard V."/>
            <person name="Lucas S."/>
            <person name="Lundell T."/>
            <person name="Martin R."/>
            <person name="McLaughlin D.J."/>
            <person name="Morgenstern I."/>
            <person name="Morin E."/>
            <person name="Murat C."/>
            <person name="Nagy L.G."/>
            <person name="Nolan M."/>
            <person name="Ohm R.A."/>
            <person name="Patyshakuliyeva A."/>
            <person name="Rokas A."/>
            <person name="Ruiz-Duenas F.J."/>
            <person name="Sabat G."/>
            <person name="Salamov A."/>
            <person name="Samejima M."/>
            <person name="Schmutz J."/>
            <person name="Slot J.C."/>
            <person name="St John F."/>
            <person name="Stenlid J."/>
            <person name="Sun H."/>
            <person name="Sun S."/>
            <person name="Syed K."/>
            <person name="Tsang A."/>
            <person name="Wiebenga A."/>
            <person name="Young D."/>
            <person name="Pisabarro A."/>
            <person name="Eastwood D.C."/>
            <person name="Martin F."/>
            <person name="Cullen D."/>
            <person name="Grigoriev I.V."/>
            <person name="Hibbett D.S."/>
        </authorList>
    </citation>
    <scope>NUCLEOTIDE SEQUENCE [LARGE SCALE GENOMIC DNA]</scope>
    <source>
        <strain evidence="9 10">DJM-731 SS1</strain>
    </source>
</reference>
<evidence type="ECO:0000256" key="7">
    <source>
        <dbReference type="ARBA" id="ARBA00065857"/>
    </source>
</evidence>
<dbReference type="InterPro" id="IPR001848">
    <property type="entry name" value="Ribosomal_uS10"/>
</dbReference>
<evidence type="ECO:0000259" key="8">
    <source>
        <dbReference type="SMART" id="SM01403"/>
    </source>
</evidence>
<protein>
    <recommendedName>
        <fullName evidence="4">Small ribosomal subunit protein uS10m</fullName>
    </recommendedName>
    <alternativeName>
        <fullName evidence="5">37S ribosomal protein S10, mitochondrial</fullName>
    </alternativeName>
</protein>
<dbReference type="EMBL" id="JH795874">
    <property type="protein sequence ID" value="EJT98265.1"/>
    <property type="molecule type" value="Genomic_DNA"/>
</dbReference>
<evidence type="ECO:0000256" key="3">
    <source>
        <dbReference type="ARBA" id="ARBA00023274"/>
    </source>
</evidence>
<organism evidence="9 10">
    <name type="scientific">Dacryopinax primogenitus (strain DJM 731)</name>
    <name type="common">Brown rot fungus</name>
    <dbReference type="NCBI Taxonomy" id="1858805"/>
    <lineage>
        <taxon>Eukaryota</taxon>
        <taxon>Fungi</taxon>
        <taxon>Dikarya</taxon>
        <taxon>Basidiomycota</taxon>
        <taxon>Agaricomycotina</taxon>
        <taxon>Dacrymycetes</taxon>
        <taxon>Dacrymycetales</taxon>
        <taxon>Dacrymycetaceae</taxon>
        <taxon>Dacryopinax</taxon>
    </lineage>
</organism>
<feature type="non-terminal residue" evidence="9">
    <location>
        <position position="129"/>
    </location>
</feature>
<dbReference type="OMA" id="MPCSGTV"/>
<proteinExistence type="inferred from homology"/>
<evidence type="ECO:0000256" key="2">
    <source>
        <dbReference type="ARBA" id="ARBA00022980"/>
    </source>
</evidence>
<comment type="similarity">
    <text evidence="1">Belongs to the universal ribosomal protein uS10 family.</text>
</comment>
<dbReference type="GO" id="GO:0006412">
    <property type="term" value="P:translation"/>
    <property type="evidence" value="ECO:0007669"/>
    <property type="project" value="InterPro"/>
</dbReference>
<evidence type="ECO:0000256" key="1">
    <source>
        <dbReference type="ARBA" id="ARBA00007102"/>
    </source>
</evidence>
<dbReference type="Pfam" id="PF00338">
    <property type="entry name" value="Ribosomal_S10"/>
    <property type="match status" value="1"/>
</dbReference>
<comment type="function">
    <text evidence="6">Involved in mitochondrial genome encoded proteins translation. Involved in the binding of tRNA to the ribosomes.</text>
</comment>
<dbReference type="STRING" id="1858805.M5FP66"/>
<keyword evidence="10" id="KW-1185">Reference proteome</keyword>
<sequence length="129" mass="14763">MLELPSRGYLEPQPLAKTHGIPVAILHLRSYHIRLLDLFIHFALHSAVSLGIPTSKAQPLKTQRRLWTVIKGPFVHKKTQENFVRLTHKRAIRLYDANPGVLEMYFAYLRAHALAGVGVRAIRWDRAPL</sequence>
<dbReference type="GO" id="GO:0003735">
    <property type="term" value="F:structural constituent of ribosome"/>
    <property type="evidence" value="ECO:0007669"/>
    <property type="project" value="InterPro"/>
</dbReference>
<dbReference type="InterPro" id="IPR036838">
    <property type="entry name" value="Ribosomal_uS10_dom_sf"/>
</dbReference>
<dbReference type="GO" id="GO:1990904">
    <property type="term" value="C:ribonucleoprotein complex"/>
    <property type="evidence" value="ECO:0007669"/>
    <property type="project" value="UniProtKB-KW"/>
</dbReference>
<dbReference type="Proteomes" id="UP000030653">
    <property type="component" value="Unassembled WGS sequence"/>
</dbReference>
<dbReference type="FunFam" id="3.30.70.600:FF:000003">
    <property type="entry name" value="30S ribosomal protein S10"/>
    <property type="match status" value="1"/>
</dbReference>
<dbReference type="GO" id="GO:0005840">
    <property type="term" value="C:ribosome"/>
    <property type="evidence" value="ECO:0007669"/>
    <property type="project" value="UniProtKB-KW"/>
</dbReference>
<dbReference type="InterPro" id="IPR027486">
    <property type="entry name" value="Ribosomal_uS10_dom"/>
</dbReference>
<dbReference type="GeneID" id="63690545"/>
<dbReference type="SMART" id="SM01403">
    <property type="entry name" value="Ribosomal_S10"/>
    <property type="match status" value="1"/>
</dbReference>
<feature type="domain" description="Small ribosomal subunit protein uS10" evidence="8">
    <location>
        <begin position="25"/>
        <end position="122"/>
    </location>
</feature>
<evidence type="ECO:0000256" key="4">
    <source>
        <dbReference type="ARBA" id="ARBA00035261"/>
    </source>
</evidence>
<dbReference type="AlphaFoldDB" id="M5FP66"/>
<evidence type="ECO:0000256" key="5">
    <source>
        <dbReference type="ARBA" id="ARBA00042916"/>
    </source>
</evidence>
<comment type="subunit">
    <text evidence="7">Part of the mitochondrial small ribosomal subunit.</text>
</comment>
<dbReference type="HOGENOM" id="CLU_1953906_0_0_1"/>
<name>M5FP66_DACPD</name>
<evidence type="ECO:0000313" key="10">
    <source>
        <dbReference type="Proteomes" id="UP000030653"/>
    </source>
</evidence>
<evidence type="ECO:0000256" key="6">
    <source>
        <dbReference type="ARBA" id="ARBA00057689"/>
    </source>
</evidence>
<keyword evidence="3" id="KW-0687">Ribonucleoprotein</keyword>
<accession>M5FP66</accession>
<evidence type="ECO:0000313" key="9">
    <source>
        <dbReference type="EMBL" id="EJT98265.1"/>
    </source>
</evidence>
<dbReference type="RefSeq" id="XP_040625163.1">
    <property type="nucleotide sequence ID" value="XM_040775483.1"/>
</dbReference>
<gene>
    <name evidence="9" type="ORF">DACRYDRAFT_58107</name>
</gene>
<dbReference type="SUPFAM" id="SSF54999">
    <property type="entry name" value="Ribosomal protein S10"/>
    <property type="match status" value="1"/>
</dbReference>
<dbReference type="OrthoDB" id="366214at2759"/>
<dbReference type="Gene3D" id="3.30.70.600">
    <property type="entry name" value="Ribosomal protein S10 domain"/>
    <property type="match status" value="1"/>
</dbReference>
<keyword evidence="2 9" id="KW-0689">Ribosomal protein</keyword>
<dbReference type="PANTHER" id="PTHR11700">
    <property type="entry name" value="30S RIBOSOMAL PROTEIN S10 FAMILY MEMBER"/>
    <property type="match status" value="1"/>
</dbReference>